<dbReference type="RefSeq" id="WP_129436400.1">
    <property type="nucleotide sequence ID" value="NZ_SBKO01000005.1"/>
</dbReference>
<keyword evidence="3" id="KW-1185">Reference proteome</keyword>
<dbReference type="EMBL" id="SBKO01000005">
    <property type="protein sequence ID" value="RXR17282.1"/>
    <property type="molecule type" value="Genomic_DNA"/>
</dbReference>
<reference evidence="3" key="1">
    <citation type="submission" date="2019-01" db="EMBL/GenBank/DDBJ databases">
        <title>Cytophagaceae bacterium strain CAR-16.</title>
        <authorList>
            <person name="Chen W.-M."/>
        </authorList>
    </citation>
    <scope>NUCLEOTIDE SEQUENCE [LARGE SCALE GENOMIC DNA]</scope>
    <source>
        <strain evidence="3">LLJ-11</strain>
    </source>
</reference>
<dbReference type="OrthoDB" id="1115172at2"/>
<comment type="caution">
    <text evidence="2">The sequence shown here is derived from an EMBL/GenBank/DDBJ whole genome shotgun (WGS) entry which is preliminary data.</text>
</comment>
<evidence type="ECO:0000313" key="3">
    <source>
        <dbReference type="Proteomes" id="UP000290283"/>
    </source>
</evidence>
<sequence length="297" mass="32744">MTSETTTNKSNNSGLKAIIAILALLLLGSLGYMYKLSTDSQNALSLVKGEKESVMKDLEVSKQSLDEAIASNTTLSDELIAERDKIQQLMADLEKTKGNDAATISKYKEEAKRVQAKIAVLMKQIEGLQKENANLNTKIDSTNTVLTQTRTVNDTLMSQNNNLAKTVERGSKLSVLNLQTLAVKQKSSGKQVETDKANRADVLKVSFMIAENQIAKSGDKAYYVQIIDSKSNVLGDKKTESFGEKSLTYSFIATVKYENKTVKIEKDLPVTNIQEGTFFVNVFDKSELVSKSSFTLR</sequence>
<name>A0A4Q1K0E0_9FLAO</name>
<keyword evidence="1" id="KW-0175">Coiled coil</keyword>
<evidence type="ECO:0008006" key="4">
    <source>
        <dbReference type="Google" id="ProtNLM"/>
    </source>
</evidence>
<feature type="coiled-coil region" evidence="1">
    <location>
        <begin position="76"/>
        <end position="145"/>
    </location>
</feature>
<gene>
    <name evidence="2" type="ORF">EQG63_10845</name>
</gene>
<protein>
    <recommendedName>
        <fullName evidence="4">Chromosome partitioning protein ParA</fullName>
    </recommendedName>
</protein>
<evidence type="ECO:0000313" key="2">
    <source>
        <dbReference type="EMBL" id="RXR17282.1"/>
    </source>
</evidence>
<dbReference type="AlphaFoldDB" id="A0A4Q1K0E0"/>
<organism evidence="2 3">
    <name type="scientific">Flavobacterium amnicola</name>
    <dbReference type="NCBI Taxonomy" id="2506422"/>
    <lineage>
        <taxon>Bacteria</taxon>
        <taxon>Pseudomonadati</taxon>
        <taxon>Bacteroidota</taxon>
        <taxon>Flavobacteriia</taxon>
        <taxon>Flavobacteriales</taxon>
        <taxon>Flavobacteriaceae</taxon>
        <taxon>Flavobacterium</taxon>
    </lineage>
</organism>
<evidence type="ECO:0000256" key="1">
    <source>
        <dbReference type="SAM" id="Coils"/>
    </source>
</evidence>
<proteinExistence type="predicted"/>
<accession>A0A4Q1K0E0</accession>
<dbReference type="Proteomes" id="UP000290283">
    <property type="component" value="Unassembled WGS sequence"/>
</dbReference>